<proteinExistence type="predicted"/>
<accession>A0ACD0NZR2</accession>
<feature type="non-terminal residue" evidence="1">
    <location>
        <position position="517"/>
    </location>
</feature>
<name>A0ACD0NZR2_9BASI</name>
<keyword evidence="2" id="KW-1185">Reference proteome</keyword>
<dbReference type="EMBL" id="KZ819853">
    <property type="protein sequence ID" value="PWN51311.1"/>
    <property type="molecule type" value="Genomic_DNA"/>
</dbReference>
<evidence type="ECO:0000313" key="2">
    <source>
        <dbReference type="Proteomes" id="UP000245626"/>
    </source>
</evidence>
<feature type="non-terminal residue" evidence="1">
    <location>
        <position position="1"/>
    </location>
</feature>
<sequence>GKGAAKDYDVWISCSHCQDWYHCICIQLENPQDYDQWYCEVCIRDPSASSSSSSSSSAPSSKARTRPAFTKPLSNVPRPEPRKSKRIKTVIDYAAVQSGMPADPIGRWYALLETRSFLPDRFRRMEGKQWSVEWLVNDPEALSEPVIVPRSSSRQEGQDEGKKGKERGRGADEDESDRARRGSARRRTLRPRKTSIPGMKVPPSHIKVSDIASILGEDHPVEVIDVASQTSSKSSWSLGEWCEYFETDQDERRKVLNVISLEVSGTEMERLVEAPKLVSEMDWTTRDWPADRRGRSARENSWPKVLRYVLMGVKGAYSDWHIDFAASGVYYHVVWGRKVFLFAPPTPANLSSYRSWCSSTRQDHEWLGDSLKGLTKVEIGEGETMLIPGGWLHSVYTPEDTLVVGGNFLTDWNVATQLRVAEIEEQTKVPKKFRYPHLKRLSWYVASGWADRLKVDRSCEEGEPPSPPPPPPPLKVLRGLSMLVRTLQDDVELMEDETVKDEKGLREVKLAKEAIPS</sequence>
<gene>
    <name evidence="1" type="ORF">IE53DRAFT_297317</name>
</gene>
<protein>
    <submittedName>
        <fullName evidence="1">Clavaminate synthase-like protein</fullName>
    </submittedName>
</protein>
<reference evidence="1 2" key="1">
    <citation type="journal article" date="2018" name="Mol. Biol. Evol.">
        <title>Broad Genomic Sampling Reveals a Smut Pathogenic Ancestry of the Fungal Clade Ustilaginomycotina.</title>
        <authorList>
            <person name="Kijpornyongpan T."/>
            <person name="Mondo S.J."/>
            <person name="Barry K."/>
            <person name="Sandor L."/>
            <person name="Lee J."/>
            <person name="Lipzen A."/>
            <person name="Pangilinan J."/>
            <person name="LaButti K."/>
            <person name="Hainaut M."/>
            <person name="Henrissat B."/>
            <person name="Grigoriev I.V."/>
            <person name="Spatafora J.W."/>
            <person name="Aime M.C."/>
        </authorList>
    </citation>
    <scope>NUCLEOTIDE SEQUENCE [LARGE SCALE GENOMIC DNA]</scope>
    <source>
        <strain evidence="1 2">SA 807</strain>
    </source>
</reference>
<organism evidence="1 2">
    <name type="scientific">Violaceomyces palustris</name>
    <dbReference type="NCBI Taxonomy" id="1673888"/>
    <lineage>
        <taxon>Eukaryota</taxon>
        <taxon>Fungi</taxon>
        <taxon>Dikarya</taxon>
        <taxon>Basidiomycota</taxon>
        <taxon>Ustilaginomycotina</taxon>
        <taxon>Ustilaginomycetes</taxon>
        <taxon>Violaceomycetales</taxon>
        <taxon>Violaceomycetaceae</taxon>
        <taxon>Violaceomyces</taxon>
    </lineage>
</organism>
<dbReference type="Proteomes" id="UP000245626">
    <property type="component" value="Unassembled WGS sequence"/>
</dbReference>
<evidence type="ECO:0000313" key="1">
    <source>
        <dbReference type="EMBL" id="PWN51311.1"/>
    </source>
</evidence>